<evidence type="ECO:0000259" key="2">
    <source>
        <dbReference type="Pfam" id="PF21743"/>
    </source>
</evidence>
<dbReference type="EMBL" id="BLLK01000055">
    <property type="protein sequence ID" value="GFH56682.1"/>
    <property type="molecule type" value="Genomic_DNA"/>
</dbReference>
<dbReference type="Proteomes" id="UP001054902">
    <property type="component" value="Unassembled WGS sequence"/>
</dbReference>
<name>A0AAD3D2I1_9STRA</name>
<dbReference type="Gene3D" id="2.30.30.140">
    <property type="match status" value="1"/>
</dbReference>
<evidence type="ECO:0000256" key="1">
    <source>
        <dbReference type="SAM" id="MobiDB-lite"/>
    </source>
</evidence>
<feature type="compositionally biased region" description="Polar residues" evidence="1">
    <location>
        <begin position="246"/>
        <end position="261"/>
    </location>
</feature>
<dbReference type="Pfam" id="PF21743">
    <property type="entry name" value="PTM_DIR17_Tudor"/>
    <property type="match status" value="1"/>
</dbReference>
<sequence length="330" mass="37999">MSTTPINPYLEQVKLKRQRNEQKIKELGLLELNKELLLCPKKKPKRKASPTSVIQSHEPTRRSSRVSKKPVEFLSLDYEEEALKRTLASRKKSRTAIKKKAMDLTDINVSQESREALAKEQHWLEDMEFYFSTLQGNSESNVNRVMGTTKKLVAGIGVTHPQTGERFLKNVKIHLGMDFEKMLDDASTFVYNNGGDRGHGWLIEHPVKKLLVYQHARAENGHKPFRSIKDENQTELGNKMEKDNTNAKVSNEINEPQQNDIEPQKKKKTNSTTTEIHVGMNFQKEFRGKYYTGRVVALPGKRRKWYKVAYDDGDEEELDRDELMALVAGK</sequence>
<protein>
    <recommendedName>
        <fullName evidence="2">PTM/DIR17-like Tudor domain-containing protein</fullName>
    </recommendedName>
</protein>
<keyword evidence="4" id="KW-1185">Reference proteome</keyword>
<feature type="domain" description="PTM/DIR17-like Tudor" evidence="2">
    <location>
        <begin position="279"/>
        <end position="325"/>
    </location>
</feature>
<proteinExistence type="predicted"/>
<dbReference type="PANTHER" id="PTHR37384">
    <property type="entry name" value="OS01G0835600 PROTEIN"/>
    <property type="match status" value="1"/>
</dbReference>
<evidence type="ECO:0000313" key="3">
    <source>
        <dbReference type="EMBL" id="GFH56682.1"/>
    </source>
</evidence>
<feature type="compositionally biased region" description="Basic and acidic residues" evidence="1">
    <location>
        <begin position="229"/>
        <end position="245"/>
    </location>
</feature>
<evidence type="ECO:0000313" key="4">
    <source>
        <dbReference type="Proteomes" id="UP001054902"/>
    </source>
</evidence>
<dbReference type="PANTHER" id="PTHR37384:SF1">
    <property type="entry name" value="OS01G0835600 PROTEIN"/>
    <property type="match status" value="1"/>
</dbReference>
<organism evidence="3 4">
    <name type="scientific">Chaetoceros tenuissimus</name>
    <dbReference type="NCBI Taxonomy" id="426638"/>
    <lineage>
        <taxon>Eukaryota</taxon>
        <taxon>Sar</taxon>
        <taxon>Stramenopiles</taxon>
        <taxon>Ochrophyta</taxon>
        <taxon>Bacillariophyta</taxon>
        <taxon>Coscinodiscophyceae</taxon>
        <taxon>Chaetocerotophycidae</taxon>
        <taxon>Chaetocerotales</taxon>
        <taxon>Chaetocerotaceae</taxon>
        <taxon>Chaetoceros</taxon>
    </lineage>
</organism>
<feature type="region of interest" description="Disordered" evidence="1">
    <location>
        <begin position="229"/>
        <end position="272"/>
    </location>
</feature>
<dbReference type="InterPro" id="IPR047365">
    <property type="entry name" value="Tudor_AtPTM-like"/>
</dbReference>
<reference evidence="3 4" key="1">
    <citation type="journal article" date="2021" name="Sci. Rep.">
        <title>The genome of the diatom Chaetoceros tenuissimus carries an ancient integrated fragment of an extant virus.</title>
        <authorList>
            <person name="Hongo Y."/>
            <person name="Kimura K."/>
            <person name="Takaki Y."/>
            <person name="Yoshida Y."/>
            <person name="Baba S."/>
            <person name="Kobayashi G."/>
            <person name="Nagasaki K."/>
            <person name="Hano T."/>
            <person name="Tomaru Y."/>
        </authorList>
    </citation>
    <scope>NUCLEOTIDE SEQUENCE [LARGE SCALE GENOMIC DNA]</scope>
    <source>
        <strain evidence="3 4">NIES-3715</strain>
    </source>
</reference>
<comment type="caution">
    <text evidence="3">The sequence shown here is derived from an EMBL/GenBank/DDBJ whole genome shotgun (WGS) entry which is preliminary data.</text>
</comment>
<dbReference type="AlphaFoldDB" id="A0AAD3D2I1"/>
<feature type="region of interest" description="Disordered" evidence="1">
    <location>
        <begin position="41"/>
        <end position="66"/>
    </location>
</feature>
<accession>A0AAD3D2I1</accession>
<gene>
    <name evidence="3" type="ORF">CTEN210_13158</name>
</gene>